<reference evidence="3" key="1">
    <citation type="submission" date="2015-04" db="EMBL/GenBank/DDBJ databases">
        <authorList>
            <person name="Syromyatnikov M.Y."/>
            <person name="Popov V.N."/>
        </authorList>
    </citation>
    <scope>NUCLEOTIDE SEQUENCE</scope>
    <source>
        <strain evidence="3">MO-1</strain>
    </source>
</reference>
<feature type="transmembrane region" description="Helical" evidence="2">
    <location>
        <begin position="204"/>
        <end position="230"/>
    </location>
</feature>
<feature type="transmembrane region" description="Helical" evidence="2">
    <location>
        <begin position="289"/>
        <end position="308"/>
    </location>
</feature>
<feature type="transmembrane region" description="Helical" evidence="2">
    <location>
        <begin position="64"/>
        <end position="84"/>
    </location>
</feature>
<feature type="transmembrane region" description="Helical" evidence="2">
    <location>
        <begin position="343"/>
        <end position="360"/>
    </location>
</feature>
<dbReference type="PANTHER" id="PTHR37422:SF13">
    <property type="entry name" value="LIPOPOLYSACCHARIDE BIOSYNTHESIS PROTEIN PA4999-RELATED"/>
    <property type="match status" value="1"/>
</dbReference>
<dbReference type="AlphaFoldDB" id="A0A1S7LG58"/>
<dbReference type="PANTHER" id="PTHR37422">
    <property type="entry name" value="TEICHURONIC ACID BIOSYNTHESIS PROTEIN TUAE"/>
    <property type="match status" value="1"/>
</dbReference>
<sequence>MMVDQGRDKESGDEGFAELLAEDESQTPYQRLRAAKKGAASPLWMNDLHHAGTSKEALKEQHGVLYALFLAHIFFAPLALGGVLPWTQNLFAIGLLVLLLVWWILQYGKPLFWQQAIRRNALAVTLVSLWLVAPVASSMPIPATLLAIISPAAYELRLFTGQSGLLPHSLAPHQTLENGLMWLTFLSCFWLTLVLVTSRKRLRILFYCLVMTAALQSILSLLIIPTLQTFLENGENHFELFGTFTNYNHFYGFLILALPIPCGLLIALIRSQSGIRTKPTTFQNLLELFHGKLGPLSFVIVIIALSFFAIPSKIATISIAIPLFLLFLATLLRSYRSTRERQLLPLLLIFFIAGLSWVSIKTITAPEMTEKINTIETVSQWPVVKKKIFDYIRTGSGGGSHTTVFSLYHQNEEFSHLKQADILNIINDYGILGLLFWLTGALYCLVLIFMGFLKRQDALMRGALFASLASLTGILIFSTMSYSLFTLVNGMIFYTLLGVGLVSLNLPNRLKRNRSHRKN</sequence>
<feature type="transmembrane region" description="Helical" evidence="2">
    <location>
        <begin position="464"/>
        <end position="485"/>
    </location>
</feature>
<feature type="transmembrane region" description="Helical" evidence="2">
    <location>
        <begin position="250"/>
        <end position="269"/>
    </location>
</feature>
<protein>
    <recommendedName>
        <fullName evidence="4">O-antigen polymerase</fullName>
    </recommendedName>
</protein>
<keyword evidence="2" id="KW-0472">Membrane</keyword>
<feature type="transmembrane region" description="Helical" evidence="2">
    <location>
        <begin position="429"/>
        <end position="452"/>
    </location>
</feature>
<keyword evidence="2" id="KW-1133">Transmembrane helix</keyword>
<accession>A0A1S7LG58</accession>
<evidence type="ECO:0000256" key="1">
    <source>
        <dbReference type="SAM" id="MobiDB-lite"/>
    </source>
</evidence>
<gene>
    <name evidence="3" type="ORF">MAGMO_1220</name>
</gene>
<dbReference type="InterPro" id="IPR051533">
    <property type="entry name" value="WaaL-like"/>
</dbReference>
<evidence type="ECO:0000256" key="2">
    <source>
        <dbReference type="SAM" id="Phobius"/>
    </source>
</evidence>
<organism evidence="3">
    <name type="scientific">Magnetococcus massalia (strain MO-1)</name>
    <dbReference type="NCBI Taxonomy" id="451514"/>
    <lineage>
        <taxon>Bacteria</taxon>
        <taxon>Pseudomonadati</taxon>
        <taxon>Pseudomonadota</taxon>
        <taxon>Magnetococcia</taxon>
        <taxon>Magnetococcales</taxon>
        <taxon>Magnetococcaceae</taxon>
        <taxon>Magnetococcus</taxon>
    </lineage>
</organism>
<feature type="transmembrane region" description="Helical" evidence="2">
    <location>
        <begin position="314"/>
        <end position="331"/>
    </location>
</feature>
<dbReference type="EMBL" id="LO017727">
    <property type="protein sequence ID" value="CRH05413.1"/>
    <property type="molecule type" value="Genomic_DNA"/>
</dbReference>
<feature type="transmembrane region" description="Helical" evidence="2">
    <location>
        <begin position="90"/>
        <end position="108"/>
    </location>
</feature>
<feature type="transmembrane region" description="Helical" evidence="2">
    <location>
        <begin position="120"/>
        <end position="149"/>
    </location>
</feature>
<feature type="transmembrane region" description="Helical" evidence="2">
    <location>
        <begin position="491"/>
        <end position="508"/>
    </location>
</feature>
<evidence type="ECO:0008006" key="4">
    <source>
        <dbReference type="Google" id="ProtNLM"/>
    </source>
</evidence>
<proteinExistence type="predicted"/>
<feature type="region of interest" description="Disordered" evidence="1">
    <location>
        <begin position="1"/>
        <end position="21"/>
    </location>
</feature>
<name>A0A1S7LG58_MAGMO</name>
<feature type="transmembrane region" description="Helical" evidence="2">
    <location>
        <begin position="179"/>
        <end position="197"/>
    </location>
</feature>
<keyword evidence="2" id="KW-0812">Transmembrane</keyword>
<evidence type="ECO:0000313" key="3">
    <source>
        <dbReference type="EMBL" id="CRH05413.1"/>
    </source>
</evidence>
<feature type="compositionally biased region" description="Basic and acidic residues" evidence="1">
    <location>
        <begin position="1"/>
        <end position="12"/>
    </location>
</feature>